<feature type="compositionally biased region" description="Acidic residues" evidence="2">
    <location>
        <begin position="334"/>
        <end position="344"/>
    </location>
</feature>
<feature type="compositionally biased region" description="Basic and acidic residues" evidence="2">
    <location>
        <begin position="409"/>
        <end position="422"/>
    </location>
</feature>
<dbReference type="PANTHER" id="PTHR10603:SF7">
    <property type="entry name" value="FRAGILE X MESSENGER RIBONUCLEOPROTEIN 1 HOMOLOG"/>
    <property type="match status" value="1"/>
</dbReference>
<dbReference type="InterPro" id="IPR004088">
    <property type="entry name" value="KH_dom_type_1"/>
</dbReference>
<feature type="region of interest" description="Disordered" evidence="2">
    <location>
        <begin position="409"/>
        <end position="441"/>
    </location>
</feature>
<keyword evidence="1" id="KW-0694">RNA-binding</keyword>
<dbReference type="PROSITE" id="PS50084">
    <property type="entry name" value="KH_TYPE_1"/>
    <property type="match status" value="3"/>
</dbReference>
<feature type="compositionally biased region" description="Polar residues" evidence="2">
    <location>
        <begin position="646"/>
        <end position="665"/>
    </location>
</feature>
<dbReference type="OrthoDB" id="6152638at2759"/>
<dbReference type="Gene3D" id="3.30.1370.10">
    <property type="entry name" value="K Homology domain, type 1"/>
    <property type="match status" value="4"/>
</dbReference>
<organism evidence="4 5">
    <name type="scientific">Mytilus coruscus</name>
    <name type="common">Sea mussel</name>
    <dbReference type="NCBI Taxonomy" id="42192"/>
    <lineage>
        <taxon>Eukaryota</taxon>
        <taxon>Metazoa</taxon>
        <taxon>Spiralia</taxon>
        <taxon>Lophotrochozoa</taxon>
        <taxon>Mollusca</taxon>
        <taxon>Bivalvia</taxon>
        <taxon>Autobranchia</taxon>
        <taxon>Pteriomorphia</taxon>
        <taxon>Mytilida</taxon>
        <taxon>Mytiloidea</taxon>
        <taxon>Mytilidae</taxon>
        <taxon>Mytilinae</taxon>
        <taxon>Mytilus</taxon>
    </lineage>
</organism>
<feature type="domain" description="K Homology" evidence="3">
    <location>
        <begin position="162"/>
        <end position="296"/>
    </location>
</feature>
<proteinExistence type="predicted"/>
<evidence type="ECO:0000313" key="4">
    <source>
        <dbReference type="EMBL" id="CAC5392786.1"/>
    </source>
</evidence>
<feature type="domain" description="K Homology" evidence="3">
    <location>
        <begin position="87"/>
        <end position="155"/>
    </location>
</feature>
<dbReference type="GO" id="GO:0003730">
    <property type="term" value="F:mRNA 3'-UTR binding"/>
    <property type="evidence" value="ECO:0007669"/>
    <property type="project" value="TreeGrafter"/>
</dbReference>
<dbReference type="GO" id="GO:0045182">
    <property type="term" value="F:translation regulator activity"/>
    <property type="evidence" value="ECO:0007669"/>
    <property type="project" value="TreeGrafter"/>
</dbReference>
<evidence type="ECO:0000256" key="1">
    <source>
        <dbReference type="PROSITE-ProRule" id="PRU00117"/>
    </source>
</evidence>
<feature type="compositionally biased region" description="Basic and acidic residues" evidence="2">
    <location>
        <begin position="306"/>
        <end position="333"/>
    </location>
</feature>
<dbReference type="GO" id="GO:0043488">
    <property type="term" value="P:regulation of mRNA stability"/>
    <property type="evidence" value="ECO:0007669"/>
    <property type="project" value="TreeGrafter"/>
</dbReference>
<dbReference type="GO" id="GO:0010494">
    <property type="term" value="C:cytoplasmic stress granule"/>
    <property type="evidence" value="ECO:0007669"/>
    <property type="project" value="TreeGrafter"/>
</dbReference>
<accession>A0A6J8CBR3</accession>
<feature type="compositionally biased region" description="Basic and acidic residues" evidence="2">
    <location>
        <begin position="367"/>
        <end position="390"/>
    </location>
</feature>
<dbReference type="Pfam" id="PF00013">
    <property type="entry name" value="KH_1"/>
    <property type="match status" value="2"/>
</dbReference>
<dbReference type="AlphaFoldDB" id="A0A6J8CBR3"/>
<evidence type="ECO:0000256" key="2">
    <source>
        <dbReference type="SAM" id="MobiDB-lite"/>
    </source>
</evidence>
<dbReference type="GO" id="GO:0045727">
    <property type="term" value="P:positive regulation of translation"/>
    <property type="evidence" value="ECO:0007669"/>
    <property type="project" value="TreeGrafter"/>
</dbReference>
<dbReference type="InterPro" id="IPR004087">
    <property type="entry name" value="KH_dom"/>
</dbReference>
<dbReference type="GO" id="GO:0005634">
    <property type="term" value="C:nucleus"/>
    <property type="evidence" value="ECO:0007669"/>
    <property type="project" value="TreeGrafter"/>
</dbReference>
<dbReference type="PANTHER" id="PTHR10603">
    <property type="entry name" value="FRAGILE X MENTAL RETARDATION SYNDROME-RELATED PROTEIN"/>
    <property type="match status" value="1"/>
</dbReference>
<feature type="region of interest" description="Disordered" evidence="2">
    <location>
        <begin position="643"/>
        <end position="665"/>
    </location>
</feature>
<dbReference type="Proteomes" id="UP000507470">
    <property type="component" value="Unassembled WGS sequence"/>
</dbReference>
<gene>
    <name evidence="4" type="ORF">MCOR_27696</name>
</gene>
<dbReference type="EMBL" id="CACVKT020005076">
    <property type="protein sequence ID" value="CAC5392786.1"/>
    <property type="molecule type" value="Genomic_DNA"/>
</dbReference>
<dbReference type="GO" id="GO:0051028">
    <property type="term" value="P:mRNA transport"/>
    <property type="evidence" value="ECO:0007669"/>
    <property type="project" value="TreeGrafter"/>
</dbReference>
<keyword evidence="5" id="KW-1185">Reference proteome</keyword>
<sequence length="665" mass="75080">MEYKDAEIQVDLPDDASYQPGIYKEKFKVPLDLVGLAIGTEGANIEKSRKIKGVLSVNTNKTKRGGYSFTVVGESPEAVKKARSVLELRQQVYTIPKHLAGKVIGKSGQAIEEVINRSLVNRITKHEENDDVILNIFGPPEAIENAKLLLHYKLDQINTNEPFFTETFMVPLDLIGLTIGAKGANIKKSQQISGVFSVNQEKQPGGCRFRIFGETLEAVKKARSILELSQHAYRVPKHYIAGPVIGKFEQAIKDVINETLVKTITKHYKKNDVILTIIGPSEAIENAKHLLKYKLDETGGNHFRRKDEYRTEEKDRYRIEEKGGNNTEEKDGYSTEENDGYSIEENDRYSTVEQDGYITDENDEYSTAEKDGYRTEEKDGYRTEEKDGYSTVEKDGYSTVEKEIDLDREEKTRGKEDRENTFRGKHMQRSHEGQNPLCSGSDIRSRQPTYSHLPMHIVSAVQSNPSFAQHTQCEVKKSCSKKKKRKAKVKNKFIETDHGQTKLTKARLQDNCLGKYIEAPIKDKGGNGVLKVDTLTNCDDNRGTCISLDTTGISNEKGENSFEKCIGNGINRRDHEQYLESIQTKDSWEMWDSDEESSMSTELKQFEMDETKARSNCFGNSLTNQLLSVHDDTKTLVAYNVGGRMESSTSDVENQLSSVDDSTEA</sequence>
<dbReference type="GO" id="GO:0048513">
    <property type="term" value="P:animal organ development"/>
    <property type="evidence" value="ECO:0007669"/>
    <property type="project" value="TreeGrafter"/>
</dbReference>
<dbReference type="SUPFAM" id="SSF54791">
    <property type="entry name" value="Eukaryotic type KH-domain (KH-domain type I)"/>
    <property type="match status" value="4"/>
</dbReference>
<protein>
    <submittedName>
        <fullName evidence="4">FMR</fullName>
    </submittedName>
</protein>
<evidence type="ECO:0000259" key="3">
    <source>
        <dbReference type="SMART" id="SM00322"/>
    </source>
</evidence>
<dbReference type="CDD" id="cd22426">
    <property type="entry name" value="KH_I_FMR1_FXR_rpt2"/>
    <property type="match status" value="2"/>
</dbReference>
<feature type="region of interest" description="Disordered" evidence="2">
    <location>
        <begin position="306"/>
        <end position="390"/>
    </location>
</feature>
<dbReference type="InterPro" id="IPR036612">
    <property type="entry name" value="KH_dom_type_1_sf"/>
</dbReference>
<dbReference type="SMART" id="SM00322">
    <property type="entry name" value="KH"/>
    <property type="match status" value="2"/>
</dbReference>
<dbReference type="InterPro" id="IPR040148">
    <property type="entry name" value="FMR1"/>
</dbReference>
<reference evidence="4 5" key="1">
    <citation type="submission" date="2020-06" db="EMBL/GenBank/DDBJ databases">
        <authorList>
            <person name="Li R."/>
            <person name="Bekaert M."/>
        </authorList>
    </citation>
    <scope>NUCLEOTIDE SEQUENCE [LARGE SCALE GENOMIC DNA]</scope>
    <source>
        <strain evidence="5">wild</strain>
    </source>
</reference>
<name>A0A6J8CBR3_MYTCO</name>
<evidence type="ECO:0000313" key="5">
    <source>
        <dbReference type="Proteomes" id="UP000507470"/>
    </source>
</evidence>